<evidence type="ECO:0000256" key="2">
    <source>
        <dbReference type="SAM" id="MobiDB-lite"/>
    </source>
</evidence>
<evidence type="ECO:0000313" key="5">
    <source>
        <dbReference type="Proteomes" id="UP000016761"/>
    </source>
</evidence>
<proteinExistence type="predicted"/>
<dbReference type="GO" id="GO:0006302">
    <property type="term" value="P:double-strand break repair"/>
    <property type="evidence" value="ECO:0007669"/>
    <property type="project" value="InterPro"/>
</dbReference>
<dbReference type="EMBL" id="AUSW01000035">
    <property type="protein sequence ID" value="ERL54581.1"/>
    <property type="molecule type" value="Genomic_DNA"/>
</dbReference>
<dbReference type="InterPro" id="IPR027417">
    <property type="entry name" value="P-loop_NTPase"/>
</dbReference>
<evidence type="ECO:0000256" key="1">
    <source>
        <dbReference type="SAM" id="Coils"/>
    </source>
</evidence>
<keyword evidence="4" id="KW-0540">Nuclease</keyword>
<dbReference type="GO" id="GO:0004527">
    <property type="term" value="F:exonuclease activity"/>
    <property type="evidence" value="ECO:0007669"/>
    <property type="project" value="UniProtKB-KW"/>
</dbReference>
<dbReference type="OrthoDB" id="9795626at2"/>
<feature type="region of interest" description="Disordered" evidence="2">
    <location>
        <begin position="615"/>
        <end position="635"/>
    </location>
</feature>
<evidence type="ECO:0000313" key="4">
    <source>
        <dbReference type="EMBL" id="ERL54581.1"/>
    </source>
</evidence>
<dbReference type="eggNOG" id="COG0419">
    <property type="taxonomic scope" value="Bacteria"/>
</dbReference>
<dbReference type="PATRIC" id="fig|1354303.4.peg.2687"/>
<feature type="coiled-coil region" evidence="1">
    <location>
        <begin position="922"/>
        <end position="949"/>
    </location>
</feature>
<feature type="compositionally biased region" description="Polar residues" evidence="2">
    <location>
        <begin position="624"/>
        <end position="635"/>
    </location>
</feature>
<organism evidence="4 5">
    <name type="scientific">Psychrobacter aquaticus CMS 56</name>
    <dbReference type="NCBI Taxonomy" id="1354303"/>
    <lineage>
        <taxon>Bacteria</taxon>
        <taxon>Pseudomonadati</taxon>
        <taxon>Pseudomonadota</taxon>
        <taxon>Gammaproteobacteria</taxon>
        <taxon>Moraxellales</taxon>
        <taxon>Moraxellaceae</taxon>
        <taxon>Psychrobacter</taxon>
    </lineage>
</organism>
<feature type="domain" description="Rad50/SbcC-type AAA" evidence="3">
    <location>
        <begin position="5"/>
        <end position="230"/>
    </location>
</feature>
<dbReference type="InterPro" id="IPR038729">
    <property type="entry name" value="Rad50/SbcC_AAA"/>
</dbReference>
<name>U4T3H2_9GAMM</name>
<dbReference type="RefSeq" id="WP_021815340.1">
    <property type="nucleotide sequence ID" value="NZ_AUSW01000035.1"/>
</dbReference>
<gene>
    <name evidence="4" type="ORF">M917_2729</name>
</gene>
<dbReference type="STRING" id="1354303.M917_2729"/>
<dbReference type="PANTHER" id="PTHR32114:SF2">
    <property type="entry name" value="ABC TRANSPORTER ABCH.3"/>
    <property type="match status" value="1"/>
</dbReference>
<sequence length="1303" mass="147234">MRLIELRLKNLNSLKGEWHIDFADTAFTNEGIFAITGQTGAGKTTILDAICLALYSQTPRLGDITGSTNEIMTQGTGECSAEVIIEIDAIRYQCSWYQHRAHKKAKGNLLPIKHEISEVKTGKILEEKKSKTSAYIQELIGMDFNQFTRSIMLAQGSFAAFLKSDIGDRAAILEKITGTDIYAKISLNVHEKKRTEEEVLGQLQAGVNGLSLLNLEDETLLSAELEDLNEQQSRQRQTFNALSAQLQWLDNVQQLQQNLLTYQTEFSAAQQAQKTFIPEAQRLEVANKALEIDSQFRELSYSRDTVKRMGLEQQDLLNKIPTQQEVLTQASTHLENINTTAKQATDRLQTTLPVIAKTRALDAEIKQQSHSLTNDNQRKDILVNSTKRLRQEIASHRQKEQETKAQLTSIEKYFRDHQELNDLDKDMEKFDNSCRQLKMLLEDNSNLTTNKIAYSNQARQLQIDLDKLSKQQDAEKLLITQQRGQLASLQQQKATLIQHQPIANMRSEQEQIDRSCTQIVQANIKLEQLLERTSQIEYINATLPKLNQELKTLEDLIVSRKIDIEDAKSKRQEKNDHLNLLQKVAKLEDYIVELEDGSPCPLCGAHEHPYGKQHPLLDKDTDANAAQKQPSKTQLTQQHIAEIKTVIDNLEQALSKHHIDHATKKEAIKNQQQQLAPLQQQSKILHADIQSYFSSLFDTENSYSELTMAIIHPLAQMSSDINTTDININHCLSLLDTVKHKLTEHKQSLKTIVVKYDNLTESAVTLSTNIEADERQQQLLSRDINNLTTDIKLNTQKIESVEDKITTNFSELIPITTNISSLVSKYPTDKYKNCLTMALKSTDIQDALKQLDNSFDKQTVIDSADYDSHIEKLRQQRSVLNQLKQQFNEQKNSQQQFINTLSSLTANIGSKQTQLTDDETALTDLEELIDNKTDDIEKLKTNRKALFADKETDHEENQLRGAADEANAKQVIAQRQLDTIQQSLAQLKIREQQLATELKSAAAILHTQQHIFTDLLVESHFVDEAAFVSARLPKEAREALHIRKLAIDSALQQAKVQLDNTQQALEQKIATPMTDEDRETLAGKYHQIQTDIDGLSQKIGALDQKLKDNDNQKGQQATQLIAIDEQKQKLQVWQQLHTLIGSADGKKYRTFAQGLTFQVMIKHANSQLQKMSDRYLLIHDEDSPLELNVIDNYQGGDVRSTKNLSGGEGFIISLALALGLSQMASHNIRVDSLFLDEGFGTLDEESLDIALDTLTSLQQEGKLIGIISHVQALKDRILTQIKVEKISGGFSQITGQGCQKVIN</sequence>
<dbReference type="Pfam" id="PF13476">
    <property type="entry name" value="AAA_23"/>
    <property type="match status" value="1"/>
</dbReference>
<feature type="coiled-coil region" evidence="1">
    <location>
        <begin position="866"/>
        <end position="893"/>
    </location>
</feature>
<protein>
    <submittedName>
        <fullName evidence="4">Exonuclease SbcC</fullName>
    </submittedName>
</protein>
<dbReference type="Proteomes" id="UP000016761">
    <property type="component" value="Unassembled WGS sequence"/>
</dbReference>
<dbReference type="GO" id="GO:0016887">
    <property type="term" value="F:ATP hydrolysis activity"/>
    <property type="evidence" value="ECO:0007669"/>
    <property type="project" value="InterPro"/>
</dbReference>
<feature type="coiled-coil region" evidence="1">
    <location>
        <begin position="225"/>
        <end position="272"/>
    </location>
</feature>
<keyword evidence="4" id="KW-0378">Hydrolase</keyword>
<comment type="caution">
    <text evidence="4">The sequence shown here is derived from an EMBL/GenBank/DDBJ whole genome shotgun (WGS) entry which is preliminary data.</text>
</comment>
<evidence type="ECO:0000259" key="3">
    <source>
        <dbReference type="Pfam" id="PF13476"/>
    </source>
</evidence>
<keyword evidence="4" id="KW-0269">Exonuclease</keyword>
<keyword evidence="5" id="KW-1185">Reference proteome</keyword>
<keyword evidence="1" id="KW-0175">Coiled coil</keyword>
<dbReference type="PANTHER" id="PTHR32114">
    <property type="entry name" value="ABC TRANSPORTER ABCH.3"/>
    <property type="match status" value="1"/>
</dbReference>
<dbReference type="Gene3D" id="3.40.50.300">
    <property type="entry name" value="P-loop containing nucleotide triphosphate hydrolases"/>
    <property type="match status" value="2"/>
</dbReference>
<accession>U4T3H2</accession>
<reference evidence="4 5" key="1">
    <citation type="journal article" date="2013" name="Genome Announc.">
        <title>Draft Genome Sequence of Psychrobacter aquaticus Strain CMS 56T, Isolated from a Cyanobacterial Mat Sample Collected from Water Bodies in the McMurdo Dry Valley Region of Antarctica.</title>
        <authorList>
            <person name="Reddy G.S."/>
            <person name="Ara S."/>
            <person name="Singh A."/>
            <person name="Kumar Pinnaka A."/>
            <person name="Shivaji S."/>
        </authorList>
    </citation>
    <scope>NUCLEOTIDE SEQUENCE [LARGE SCALE GENOMIC DNA]</scope>
    <source>
        <strain evidence="4 5">CMS 56</strain>
    </source>
</reference>
<dbReference type="SUPFAM" id="SSF52540">
    <property type="entry name" value="P-loop containing nucleoside triphosphate hydrolases"/>
    <property type="match status" value="1"/>
</dbReference>
<dbReference type="Pfam" id="PF13558">
    <property type="entry name" value="SbcC_Walker_B"/>
    <property type="match status" value="1"/>
</dbReference>